<keyword evidence="3" id="KW-1133">Transmembrane helix</keyword>
<dbReference type="InterPro" id="IPR001507">
    <property type="entry name" value="ZP_dom"/>
</dbReference>
<dbReference type="InterPro" id="IPR055356">
    <property type="entry name" value="ZP-N"/>
</dbReference>
<dbReference type="OrthoDB" id="8880842at2759"/>
<gene>
    <name evidence="7" type="primary">LOC110082383</name>
</gene>
<keyword evidence="2" id="KW-0325">Glycoprotein</keyword>
<dbReference type="InParanoid" id="A0A6J0U444"/>
<dbReference type="Pfam" id="PF23344">
    <property type="entry name" value="ZP-N"/>
    <property type="match status" value="1"/>
</dbReference>
<keyword evidence="4" id="KW-0732">Signal</keyword>
<dbReference type="Proteomes" id="UP001652642">
    <property type="component" value="Chromosome 6"/>
</dbReference>
<dbReference type="GO" id="GO:0007339">
    <property type="term" value="P:binding of sperm to zona pellucida"/>
    <property type="evidence" value="ECO:0007669"/>
    <property type="project" value="TreeGrafter"/>
</dbReference>
<sequence length="571" mass="62245">MPARWYWCLVLMLLIQLGCFAQPWSPAWRGLSRANPAGVHPGAPLSRAAPLGSHAVKVRCDPYRVVVTVHRDLFGVGRLVAPTDLTLGLTPCLPVSFDAAADEVLFEAGLHQCGSSVQMTPDWLIYRMSLFYRPSLAANPVVVRTNAAEVPIECRYPRMDNVSSRAVKPTWAPFRSTVSAEARLGFSLRLMTDDWSAERRSTRFQLGDHLRLQADLRVENHLPLRLYVDSCVAVASLENPSAPQYAIVDSHGCLVDGKEKGVSSTFLSPRPRQEVLRFTVDAFRFTGDAGNLIYLKCHLKVTPAEQVPDASNKACSFRAASGAWLPVEGSGDICNCCETRDCNGGTLGEQPQGIVSPRHQPWEISGQRSLTVETDRHEARLALGPIAIFDSLERVRQVPGDAADEEEMVMEEGFLPVIESQAEATGPLFPFREHERSTSISEDEKDKPTLPLEIYLRAGPFFVSRGEEGSGFGEQAEAALADEHTPLDPKADLASRSLENAATSRAPGELPVEAVILAAKGPEQPPGVTVGFSVLMAGVIIAFLALAVFRLTKRCRRNPSAPCPSSLSTEL</sequence>
<dbReference type="InterPro" id="IPR055355">
    <property type="entry name" value="ZP-C"/>
</dbReference>
<dbReference type="PRINTS" id="PR00023">
    <property type="entry name" value="ZPELLUCIDA"/>
</dbReference>
<evidence type="ECO:0000256" key="2">
    <source>
        <dbReference type="ARBA" id="ARBA00023180"/>
    </source>
</evidence>
<organism evidence="6 7">
    <name type="scientific">Pogona vitticeps</name>
    <name type="common">central bearded dragon</name>
    <dbReference type="NCBI Taxonomy" id="103695"/>
    <lineage>
        <taxon>Eukaryota</taxon>
        <taxon>Metazoa</taxon>
        <taxon>Chordata</taxon>
        <taxon>Craniata</taxon>
        <taxon>Vertebrata</taxon>
        <taxon>Euteleostomi</taxon>
        <taxon>Lepidosauria</taxon>
        <taxon>Squamata</taxon>
        <taxon>Bifurcata</taxon>
        <taxon>Unidentata</taxon>
        <taxon>Episquamata</taxon>
        <taxon>Toxicofera</taxon>
        <taxon>Iguania</taxon>
        <taxon>Acrodonta</taxon>
        <taxon>Agamidae</taxon>
        <taxon>Amphibolurinae</taxon>
        <taxon>Pogona</taxon>
    </lineage>
</organism>
<accession>A0A6J0U444</accession>
<dbReference type="PROSITE" id="PS51034">
    <property type="entry name" value="ZP_2"/>
    <property type="match status" value="1"/>
</dbReference>
<dbReference type="GO" id="GO:2000344">
    <property type="term" value="P:positive regulation of acrosome reaction"/>
    <property type="evidence" value="ECO:0007669"/>
    <property type="project" value="TreeGrafter"/>
</dbReference>
<dbReference type="RefSeq" id="XP_020655516.2">
    <property type="nucleotide sequence ID" value="XM_020799857.2"/>
</dbReference>
<dbReference type="PANTHER" id="PTHR11576">
    <property type="entry name" value="ZONA PELLUCIDA SPERM-BINDING PROTEIN 3"/>
    <property type="match status" value="1"/>
</dbReference>
<evidence type="ECO:0000256" key="4">
    <source>
        <dbReference type="SAM" id="SignalP"/>
    </source>
</evidence>
<dbReference type="AlphaFoldDB" id="A0A6J0U444"/>
<evidence type="ECO:0000313" key="6">
    <source>
        <dbReference type="Proteomes" id="UP001652642"/>
    </source>
</evidence>
<reference evidence="7" key="1">
    <citation type="submission" date="2025-08" db="UniProtKB">
        <authorList>
            <consortium name="RefSeq"/>
        </authorList>
    </citation>
    <scope>IDENTIFICATION</scope>
</reference>
<evidence type="ECO:0000259" key="5">
    <source>
        <dbReference type="PROSITE" id="PS51034"/>
    </source>
</evidence>
<dbReference type="Gene3D" id="2.60.40.3210">
    <property type="entry name" value="Zona pellucida, ZP-N domain"/>
    <property type="match status" value="1"/>
</dbReference>
<dbReference type="GO" id="GO:0005886">
    <property type="term" value="C:plasma membrane"/>
    <property type="evidence" value="ECO:0007669"/>
    <property type="project" value="UniProtKB-SubCell"/>
</dbReference>
<evidence type="ECO:0000313" key="7">
    <source>
        <dbReference type="RefSeq" id="XP_020655516.2"/>
    </source>
</evidence>
<name>A0A6J0U444_9SAUR</name>
<dbReference type="SMART" id="SM00241">
    <property type="entry name" value="ZP"/>
    <property type="match status" value="1"/>
</dbReference>
<proteinExistence type="predicted"/>
<dbReference type="InterPro" id="IPR042235">
    <property type="entry name" value="ZP-C_dom"/>
</dbReference>
<keyword evidence="1" id="KW-1015">Disulfide bond</keyword>
<dbReference type="KEGG" id="pvt:110082383"/>
<feature type="chain" id="PRO_5046373820" evidence="4">
    <location>
        <begin position="22"/>
        <end position="571"/>
    </location>
</feature>
<evidence type="ECO:0000256" key="1">
    <source>
        <dbReference type="ARBA" id="ARBA00023157"/>
    </source>
</evidence>
<evidence type="ECO:0000256" key="3">
    <source>
        <dbReference type="SAM" id="Phobius"/>
    </source>
</evidence>
<keyword evidence="6" id="KW-1185">Reference proteome</keyword>
<dbReference type="PANTHER" id="PTHR11576:SF2">
    <property type="entry name" value="ZONA PELLUCIDA SPERM-BINDING PROTEIN 3"/>
    <property type="match status" value="1"/>
</dbReference>
<keyword evidence="3" id="KW-0812">Transmembrane</keyword>
<feature type="signal peptide" evidence="4">
    <location>
        <begin position="1"/>
        <end position="21"/>
    </location>
</feature>
<dbReference type="Gene3D" id="2.60.40.4100">
    <property type="entry name" value="Zona pellucida, ZP-C domain"/>
    <property type="match status" value="1"/>
</dbReference>
<feature type="transmembrane region" description="Helical" evidence="3">
    <location>
        <begin position="530"/>
        <end position="549"/>
    </location>
</feature>
<dbReference type="Pfam" id="PF00100">
    <property type="entry name" value="Zona_pellucida"/>
    <property type="match status" value="1"/>
</dbReference>
<protein>
    <submittedName>
        <fullName evidence="7">Zona pellucida sperm-binding protein 3-like isoform X1</fullName>
    </submittedName>
</protein>
<dbReference type="GO" id="GO:0032190">
    <property type="term" value="F:acrosin binding"/>
    <property type="evidence" value="ECO:0007669"/>
    <property type="project" value="TreeGrafter"/>
</dbReference>
<dbReference type="GO" id="GO:0035803">
    <property type="term" value="P:egg coat formation"/>
    <property type="evidence" value="ECO:0007669"/>
    <property type="project" value="TreeGrafter"/>
</dbReference>
<dbReference type="GeneID" id="110082383"/>
<dbReference type="InterPro" id="IPR048290">
    <property type="entry name" value="ZP_chr"/>
</dbReference>
<keyword evidence="3" id="KW-0472">Membrane</keyword>
<dbReference type="GO" id="GO:0031012">
    <property type="term" value="C:extracellular matrix"/>
    <property type="evidence" value="ECO:0007669"/>
    <property type="project" value="TreeGrafter"/>
</dbReference>
<feature type="domain" description="ZP" evidence="5">
    <location>
        <begin position="59"/>
        <end position="322"/>
    </location>
</feature>